<dbReference type="Proteomes" id="UP000502998">
    <property type="component" value="Chromosome"/>
</dbReference>
<organism evidence="1 2">
    <name type="scientific">Enterococcus saigonensis</name>
    <dbReference type="NCBI Taxonomy" id="1805431"/>
    <lineage>
        <taxon>Bacteria</taxon>
        <taxon>Bacillati</taxon>
        <taxon>Bacillota</taxon>
        <taxon>Bacilli</taxon>
        <taxon>Lactobacillales</taxon>
        <taxon>Enterococcaceae</taxon>
        <taxon>Enterococcus</taxon>
    </lineage>
</organism>
<evidence type="ECO:0000313" key="2">
    <source>
        <dbReference type="Proteomes" id="UP000502998"/>
    </source>
</evidence>
<dbReference type="KEGG" id="esg:EsVE80_21080"/>
<keyword evidence="2" id="KW-1185">Reference proteome</keyword>
<gene>
    <name evidence="1" type="ORF">EsVE80_21080</name>
</gene>
<evidence type="ECO:0000313" key="1">
    <source>
        <dbReference type="EMBL" id="BCA86585.1"/>
    </source>
</evidence>
<dbReference type="EMBL" id="AP022822">
    <property type="protein sequence ID" value="BCA86585.1"/>
    <property type="molecule type" value="Genomic_DNA"/>
</dbReference>
<name>A0A679IM32_9ENTE</name>
<protein>
    <submittedName>
        <fullName evidence="1">Uncharacterized protein</fullName>
    </submittedName>
</protein>
<reference evidence="1 2" key="1">
    <citation type="submission" date="2020-02" db="EMBL/GenBank/DDBJ databases">
        <title>Characterization of vanA genotype vancomycin-resistant Enterococcus saigonensis VE80.</title>
        <authorList>
            <person name="Harada T."/>
            <person name="Motooka D."/>
            <person name="Nakamura S."/>
            <person name="Yamamoto Y."/>
            <person name="Kawahara R."/>
            <person name="Kawatsu K."/>
        </authorList>
    </citation>
    <scope>NUCLEOTIDE SEQUENCE [LARGE SCALE GENOMIC DNA]</scope>
    <source>
        <strain evidence="1 2">VE80</strain>
    </source>
</reference>
<accession>A0A679IM32</accession>
<proteinExistence type="predicted"/>
<dbReference type="AlphaFoldDB" id="A0A679IM32"/>
<sequence>MHTGILYLIKREKASSIVSNLNYPALQANKLKIKKCNRYNHNMRFLYAFLD</sequence>